<keyword evidence="3" id="KW-1185">Reference proteome</keyword>
<name>A0ABS1CEJ6_9GAMM</name>
<evidence type="ECO:0008006" key="4">
    <source>
        <dbReference type="Google" id="ProtNLM"/>
    </source>
</evidence>
<gene>
    <name evidence="2" type="ORF">CKO31_06130</name>
</gene>
<dbReference type="EMBL" id="NRRV01000010">
    <property type="protein sequence ID" value="MBK1630332.1"/>
    <property type="molecule type" value="Genomic_DNA"/>
</dbReference>
<proteinExistence type="predicted"/>
<accession>A0ABS1CEJ6</accession>
<evidence type="ECO:0000256" key="1">
    <source>
        <dbReference type="SAM" id="SignalP"/>
    </source>
</evidence>
<evidence type="ECO:0000313" key="2">
    <source>
        <dbReference type="EMBL" id="MBK1630332.1"/>
    </source>
</evidence>
<reference evidence="2 3" key="1">
    <citation type="journal article" date="2020" name="Microorganisms">
        <title>Osmotic Adaptation and Compatible Solute Biosynthesis of Phototrophic Bacteria as Revealed from Genome Analyses.</title>
        <authorList>
            <person name="Imhoff J.F."/>
            <person name="Rahn T."/>
            <person name="Kunzel S."/>
            <person name="Keller A."/>
            <person name="Neulinger S.C."/>
        </authorList>
    </citation>
    <scope>NUCLEOTIDE SEQUENCE [LARGE SCALE GENOMIC DNA]</scope>
    <source>
        <strain evidence="2 3">DSM 6210</strain>
    </source>
</reference>
<sequence>MSVELPAVRLSAAATLLAAGAVLLTSLAAPASEGVDAHALIEKNCTSCHGSEMYTREDRKIDSYSALETQVEACNTNLDTGMFPEEVEAVAQRLNNEYYKFDR</sequence>
<dbReference type="RefSeq" id="WP_200235062.1">
    <property type="nucleotide sequence ID" value="NZ_NRRV01000010.1"/>
</dbReference>
<feature type="signal peptide" evidence="1">
    <location>
        <begin position="1"/>
        <end position="31"/>
    </location>
</feature>
<comment type="caution">
    <text evidence="2">The sequence shown here is derived from an EMBL/GenBank/DDBJ whole genome shotgun (WGS) entry which is preliminary data.</text>
</comment>
<keyword evidence="1" id="KW-0732">Signal</keyword>
<feature type="chain" id="PRO_5045322611" description="Cytochrome c" evidence="1">
    <location>
        <begin position="32"/>
        <end position="103"/>
    </location>
</feature>
<protein>
    <recommendedName>
        <fullName evidence="4">Cytochrome c</fullName>
    </recommendedName>
</protein>
<evidence type="ECO:0000313" key="3">
    <source>
        <dbReference type="Proteomes" id="UP000748752"/>
    </source>
</evidence>
<dbReference type="Proteomes" id="UP000748752">
    <property type="component" value="Unassembled WGS sequence"/>
</dbReference>
<organism evidence="2 3">
    <name type="scientific">Thiohalocapsa halophila</name>
    <dbReference type="NCBI Taxonomy" id="69359"/>
    <lineage>
        <taxon>Bacteria</taxon>
        <taxon>Pseudomonadati</taxon>
        <taxon>Pseudomonadota</taxon>
        <taxon>Gammaproteobacteria</taxon>
        <taxon>Chromatiales</taxon>
        <taxon>Chromatiaceae</taxon>
        <taxon>Thiohalocapsa</taxon>
    </lineage>
</organism>